<dbReference type="EMBL" id="CP139965">
    <property type="protein sequence ID" value="WQD78860.1"/>
    <property type="molecule type" value="Genomic_DNA"/>
</dbReference>
<evidence type="ECO:0000313" key="3">
    <source>
        <dbReference type="Proteomes" id="UP001325479"/>
    </source>
</evidence>
<gene>
    <name evidence="2" type="ORF">U0042_03890</name>
</gene>
<organism evidence="2 3">
    <name type="scientific">Paraburkholderia kururiensis</name>
    <dbReference type="NCBI Taxonomy" id="984307"/>
    <lineage>
        <taxon>Bacteria</taxon>
        <taxon>Pseudomonadati</taxon>
        <taxon>Pseudomonadota</taxon>
        <taxon>Betaproteobacteria</taxon>
        <taxon>Burkholderiales</taxon>
        <taxon>Burkholderiaceae</taxon>
        <taxon>Paraburkholderia</taxon>
    </lineage>
</organism>
<dbReference type="RefSeq" id="WP_017774191.1">
    <property type="nucleotide sequence ID" value="NZ_CP139965.1"/>
</dbReference>
<sequence length="40" mass="4562">MPDTRQSNTAPANPQKSRDHGQQQQNQQKQPQHQGGQRQP</sequence>
<dbReference type="Proteomes" id="UP001325479">
    <property type="component" value="Chromosome"/>
</dbReference>
<evidence type="ECO:0000256" key="1">
    <source>
        <dbReference type="SAM" id="MobiDB-lite"/>
    </source>
</evidence>
<keyword evidence="3" id="KW-1185">Reference proteome</keyword>
<feature type="compositionally biased region" description="Polar residues" evidence="1">
    <location>
        <begin position="1"/>
        <end position="15"/>
    </location>
</feature>
<reference evidence="2 3" key="1">
    <citation type="submission" date="2023-12" db="EMBL/GenBank/DDBJ databases">
        <title>Genome sequencing and assembly of bacterial species from a model synthetic community.</title>
        <authorList>
            <person name="Hogle S.L."/>
        </authorList>
    </citation>
    <scope>NUCLEOTIDE SEQUENCE [LARGE SCALE GENOMIC DNA]</scope>
    <source>
        <strain evidence="2 3">HAMBI 2494</strain>
    </source>
</reference>
<feature type="region of interest" description="Disordered" evidence="1">
    <location>
        <begin position="1"/>
        <end position="40"/>
    </location>
</feature>
<accession>A0ABZ0WNA4</accession>
<proteinExistence type="predicted"/>
<protein>
    <submittedName>
        <fullName evidence="2">Uncharacterized protein</fullName>
    </submittedName>
</protein>
<name>A0ABZ0WNA4_9BURK</name>
<evidence type="ECO:0000313" key="2">
    <source>
        <dbReference type="EMBL" id="WQD78860.1"/>
    </source>
</evidence>
<feature type="compositionally biased region" description="Low complexity" evidence="1">
    <location>
        <begin position="22"/>
        <end position="40"/>
    </location>
</feature>